<dbReference type="Proteomes" id="UP000283269">
    <property type="component" value="Unassembled WGS sequence"/>
</dbReference>
<comment type="caution">
    <text evidence="1">The sequence shown here is derived from an EMBL/GenBank/DDBJ whole genome shotgun (WGS) entry which is preliminary data.</text>
</comment>
<dbReference type="OrthoDB" id="2505969at2759"/>
<dbReference type="AlphaFoldDB" id="A0A409XE11"/>
<dbReference type="EMBL" id="NHYD01001960">
    <property type="protein sequence ID" value="PPQ89029.1"/>
    <property type="molecule type" value="Genomic_DNA"/>
</dbReference>
<dbReference type="InParanoid" id="A0A409XE11"/>
<proteinExistence type="predicted"/>
<feature type="non-terminal residue" evidence="1">
    <location>
        <position position="275"/>
    </location>
</feature>
<protein>
    <submittedName>
        <fullName evidence="1">Uncharacterized protein</fullName>
    </submittedName>
</protein>
<keyword evidence="2" id="KW-1185">Reference proteome</keyword>
<organism evidence="1 2">
    <name type="scientific">Psilocybe cyanescens</name>
    <dbReference type="NCBI Taxonomy" id="93625"/>
    <lineage>
        <taxon>Eukaryota</taxon>
        <taxon>Fungi</taxon>
        <taxon>Dikarya</taxon>
        <taxon>Basidiomycota</taxon>
        <taxon>Agaricomycotina</taxon>
        <taxon>Agaricomycetes</taxon>
        <taxon>Agaricomycetidae</taxon>
        <taxon>Agaricales</taxon>
        <taxon>Agaricineae</taxon>
        <taxon>Strophariaceae</taxon>
        <taxon>Psilocybe</taxon>
    </lineage>
</organism>
<evidence type="ECO:0000313" key="1">
    <source>
        <dbReference type="EMBL" id="PPQ89029.1"/>
    </source>
</evidence>
<reference evidence="1 2" key="1">
    <citation type="journal article" date="2018" name="Evol. Lett.">
        <title>Horizontal gene cluster transfer increased hallucinogenic mushroom diversity.</title>
        <authorList>
            <person name="Reynolds H.T."/>
            <person name="Vijayakumar V."/>
            <person name="Gluck-Thaler E."/>
            <person name="Korotkin H.B."/>
            <person name="Matheny P.B."/>
            <person name="Slot J.C."/>
        </authorList>
    </citation>
    <scope>NUCLEOTIDE SEQUENCE [LARGE SCALE GENOMIC DNA]</scope>
    <source>
        <strain evidence="1 2">2631</strain>
    </source>
</reference>
<evidence type="ECO:0000313" key="2">
    <source>
        <dbReference type="Proteomes" id="UP000283269"/>
    </source>
</evidence>
<gene>
    <name evidence="1" type="ORF">CVT25_003943</name>
</gene>
<sequence length="275" mass="31471">MLPHLIDAFLKFQWQGAPARDAGDWDRDGWTMEVISLEGHFKLLFRDISTDTLTGRGARSFFQTSAVSSAVTLVEFGIISTSPKQPKLGFSIETLRFYRQLRCVSPRFSLDAFAKALNHYHAVPHRPYLADQLSNTYDCYLKIIRAVDRIVANELGRNQTWERQNVCPLPYLADQLSNTYDCYLEIIRAVDRIVANELGRNQTWERQNVCPPCLYEVENETKLKFRLLAAMDGNNSLKLIDSAFRAGSVHTDTRSSTSGRWILPDEVDIFKDEVK</sequence>
<accession>A0A409XE11</accession>
<name>A0A409XE11_PSICY</name>